<sequence>MAVVVIISQVAHISWLVYVSQLIVPMDYQAINRFLNYFNPDIHKVKIKAQK</sequence>
<evidence type="ECO:0000313" key="2">
    <source>
        <dbReference type="Proteomes" id="UP000233469"/>
    </source>
</evidence>
<accession>A0A2N1M498</accession>
<proteinExistence type="predicted"/>
<reference evidence="1 2" key="2">
    <citation type="submission" date="2017-10" db="EMBL/GenBank/DDBJ databases">
        <title>Extensive intraspecific genome diversity in a model arbuscular mycorrhizal fungus.</title>
        <authorList>
            <person name="Chen E.C.H."/>
            <person name="Morin E."/>
            <person name="Baudet D."/>
            <person name="Noel J."/>
            <person name="Ndikumana S."/>
            <person name="Charron P."/>
            <person name="St-Onge C."/>
            <person name="Giorgi J."/>
            <person name="Grigoriev I.V."/>
            <person name="Roux C."/>
            <person name="Martin F.M."/>
            <person name="Corradi N."/>
        </authorList>
    </citation>
    <scope>NUCLEOTIDE SEQUENCE [LARGE SCALE GENOMIC DNA]</scope>
    <source>
        <strain evidence="1 2">C2</strain>
    </source>
</reference>
<gene>
    <name evidence="1" type="ORF">RhiirC2_799926</name>
</gene>
<dbReference type="EMBL" id="LLXL01005568">
    <property type="protein sequence ID" value="PKK56472.1"/>
    <property type="molecule type" value="Genomic_DNA"/>
</dbReference>
<dbReference type="AlphaFoldDB" id="A0A2N1M498"/>
<protein>
    <submittedName>
        <fullName evidence="1">Uncharacterized protein</fullName>
    </submittedName>
</protein>
<name>A0A2N1M498_9GLOM</name>
<organism evidence="1 2">
    <name type="scientific">Rhizophagus irregularis</name>
    <dbReference type="NCBI Taxonomy" id="588596"/>
    <lineage>
        <taxon>Eukaryota</taxon>
        <taxon>Fungi</taxon>
        <taxon>Fungi incertae sedis</taxon>
        <taxon>Mucoromycota</taxon>
        <taxon>Glomeromycotina</taxon>
        <taxon>Glomeromycetes</taxon>
        <taxon>Glomerales</taxon>
        <taxon>Glomeraceae</taxon>
        <taxon>Rhizophagus</taxon>
    </lineage>
</organism>
<evidence type="ECO:0000313" key="1">
    <source>
        <dbReference type="EMBL" id="PKK56472.1"/>
    </source>
</evidence>
<reference evidence="1 2" key="1">
    <citation type="submission" date="2016-04" db="EMBL/GenBank/DDBJ databases">
        <title>Genome analyses suggest a sexual origin of heterokaryosis in a supposedly ancient asexual fungus.</title>
        <authorList>
            <person name="Ropars J."/>
            <person name="Sedzielewska K."/>
            <person name="Noel J."/>
            <person name="Charron P."/>
            <person name="Farinelli L."/>
            <person name="Marton T."/>
            <person name="Kruger M."/>
            <person name="Pelin A."/>
            <person name="Brachmann A."/>
            <person name="Corradi N."/>
        </authorList>
    </citation>
    <scope>NUCLEOTIDE SEQUENCE [LARGE SCALE GENOMIC DNA]</scope>
    <source>
        <strain evidence="1 2">C2</strain>
    </source>
</reference>
<comment type="caution">
    <text evidence="1">The sequence shown here is derived from an EMBL/GenBank/DDBJ whole genome shotgun (WGS) entry which is preliminary data.</text>
</comment>
<dbReference type="Proteomes" id="UP000233469">
    <property type="component" value="Unassembled WGS sequence"/>
</dbReference>